<dbReference type="NCBIfam" id="TIGR00116">
    <property type="entry name" value="tsf"/>
    <property type="match status" value="1"/>
</dbReference>
<dbReference type="InterPro" id="IPR009060">
    <property type="entry name" value="UBA-like_sf"/>
</dbReference>
<dbReference type="InterPro" id="IPR036402">
    <property type="entry name" value="EF-Ts_dimer_sf"/>
</dbReference>
<evidence type="ECO:0000256" key="2">
    <source>
        <dbReference type="ARBA" id="ARBA00016956"/>
    </source>
</evidence>
<evidence type="ECO:0000256" key="8">
    <source>
        <dbReference type="RuleBase" id="RU000643"/>
    </source>
</evidence>
<dbReference type="EMBL" id="JACCHK010000001">
    <property type="protein sequence ID" value="NYH45482.1"/>
    <property type="molecule type" value="Genomic_DNA"/>
</dbReference>
<dbReference type="InterPro" id="IPR014039">
    <property type="entry name" value="Transl_elong_EFTs/EF1B_dimer"/>
</dbReference>
<accession>A0A7Y9X5A9</accession>
<dbReference type="InterPro" id="IPR018101">
    <property type="entry name" value="Transl_elong_Ts_CS"/>
</dbReference>
<dbReference type="HAMAP" id="MF_00050">
    <property type="entry name" value="EF_Ts"/>
    <property type="match status" value="1"/>
</dbReference>
<dbReference type="SUPFAM" id="SSF54713">
    <property type="entry name" value="Elongation factor Ts (EF-Ts), dimerisation domain"/>
    <property type="match status" value="1"/>
</dbReference>
<feature type="region of interest" description="Involved in Mg(2+) ion dislocation from EF-Tu" evidence="6">
    <location>
        <begin position="76"/>
        <end position="79"/>
    </location>
</feature>
<dbReference type="AlphaFoldDB" id="A0A7Y9X5A9"/>
<dbReference type="GO" id="GO:0003746">
    <property type="term" value="F:translation elongation factor activity"/>
    <property type="evidence" value="ECO:0007669"/>
    <property type="project" value="UniProtKB-UniRule"/>
</dbReference>
<dbReference type="GO" id="GO:0005737">
    <property type="term" value="C:cytoplasm"/>
    <property type="evidence" value="ECO:0007669"/>
    <property type="project" value="UniProtKB-SubCell"/>
</dbReference>
<evidence type="ECO:0000256" key="3">
    <source>
        <dbReference type="ARBA" id="ARBA00022768"/>
    </source>
</evidence>
<comment type="function">
    <text evidence="5 6 7">Associates with the EF-Tu.GDP complex and induces the exchange of GDP to GTP. It remains bound to the aminoacyl-tRNA.EF-Tu.GTP complex up to the GTP hydrolysis stage on the ribosome.</text>
</comment>
<evidence type="ECO:0000256" key="6">
    <source>
        <dbReference type="HAMAP-Rule" id="MF_00050"/>
    </source>
</evidence>
<keyword evidence="11" id="KW-1185">Reference proteome</keyword>
<evidence type="ECO:0000259" key="9">
    <source>
        <dbReference type="Pfam" id="PF00889"/>
    </source>
</evidence>
<sequence>MSQITAADVKKLRDLTGAGMMDSKKALTEAEGDFDKAIEILRVKGAKDVGKRAGRTAANGLVAHSGKALLELNCETDFVAKTESFIALAQQLVEHGERVGVNTAEELLATELDGKVVADLIQEQSAKIGEKLVLNRFARVEGTTAVYLHRKAQDLPPAVGVLVSYTGKTDEAGDADARGVAMQIAAMRPKYLTRDEVPAEVVESERRIAEQTAREENKPEAALPKIIEGRVNSFFKDFVLVEQSSVADNKKSVKQMLAEAGIEVTRFVRFEVGQA</sequence>
<comment type="caution">
    <text evidence="10">The sequence shown here is derived from an EMBL/GenBank/DDBJ whole genome shotgun (WGS) entry which is preliminary data.</text>
</comment>
<reference evidence="10 11" key="1">
    <citation type="submission" date="2020-07" db="EMBL/GenBank/DDBJ databases">
        <title>Sequencing the genomes of 1000 actinobacteria strains.</title>
        <authorList>
            <person name="Klenk H.-P."/>
        </authorList>
    </citation>
    <scope>NUCLEOTIDE SEQUENCE [LARGE SCALE GENOMIC DNA]</scope>
    <source>
        <strain evidence="10 11">DSM 45876</strain>
    </source>
</reference>
<protein>
    <recommendedName>
        <fullName evidence="2 6">Elongation factor Ts</fullName>
        <shortName evidence="6">EF-Ts</shortName>
    </recommendedName>
</protein>
<evidence type="ECO:0000256" key="4">
    <source>
        <dbReference type="ARBA" id="ARBA00022917"/>
    </source>
</evidence>
<evidence type="ECO:0000256" key="1">
    <source>
        <dbReference type="ARBA" id="ARBA00005532"/>
    </source>
</evidence>
<dbReference type="RefSeq" id="WP_179782556.1">
    <property type="nucleotide sequence ID" value="NZ_JACCHK010000001.1"/>
</dbReference>
<dbReference type="FunFam" id="1.10.8.10:FF:000001">
    <property type="entry name" value="Elongation factor Ts"/>
    <property type="match status" value="1"/>
</dbReference>
<dbReference type="Gene3D" id="3.30.479.20">
    <property type="entry name" value="Elongation factor Ts, dimerisation domain"/>
    <property type="match status" value="2"/>
</dbReference>
<dbReference type="PROSITE" id="PS01126">
    <property type="entry name" value="EF_TS_1"/>
    <property type="match status" value="1"/>
</dbReference>
<name>A0A7Y9X5A9_9ACTN</name>
<dbReference type="CDD" id="cd14275">
    <property type="entry name" value="UBA_EF-Ts"/>
    <property type="match status" value="1"/>
</dbReference>
<dbReference type="PANTHER" id="PTHR11741">
    <property type="entry name" value="ELONGATION FACTOR TS"/>
    <property type="match status" value="1"/>
</dbReference>
<evidence type="ECO:0000256" key="7">
    <source>
        <dbReference type="RuleBase" id="RU000642"/>
    </source>
</evidence>
<keyword evidence="3 6" id="KW-0251">Elongation factor</keyword>
<dbReference type="InterPro" id="IPR001816">
    <property type="entry name" value="Transl_elong_EFTs/EF1B"/>
</dbReference>
<gene>
    <name evidence="6" type="primary">tsf</name>
    <name evidence="10" type="ORF">HNR22_005209</name>
</gene>
<evidence type="ECO:0000256" key="5">
    <source>
        <dbReference type="ARBA" id="ARBA00025453"/>
    </source>
</evidence>
<comment type="similarity">
    <text evidence="1 6 7">Belongs to the EF-Ts family.</text>
</comment>
<proteinExistence type="inferred from homology"/>
<dbReference type="SUPFAM" id="SSF46934">
    <property type="entry name" value="UBA-like"/>
    <property type="match status" value="1"/>
</dbReference>
<evidence type="ECO:0000313" key="11">
    <source>
        <dbReference type="Proteomes" id="UP000523545"/>
    </source>
</evidence>
<comment type="subcellular location">
    <subcellularLocation>
        <location evidence="6 8">Cytoplasm</location>
    </subcellularLocation>
</comment>
<dbReference type="PANTHER" id="PTHR11741:SF0">
    <property type="entry name" value="ELONGATION FACTOR TS, MITOCHONDRIAL"/>
    <property type="match status" value="1"/>
</dbReference>
<dbReference type="Gene3D" id="1.10.8.10">
    <property type="entry name" value="DNA helicase RuvA subunit, C-terminal domain"/>
    <property type="match status" value="1"/>
</dbReference>
<dbReference type="PROSITE" id="PS01127">
    <property type="entry name" value="EF_TS_2"/>
    <property type="match status" value="1"/>
</dbReference>
<dbReference type="Pfam" id="PF00889">
    <property type="entry name" value="EF_TS"/>
    <property type="match status" value="1"/>
</dbReference>
<evidence type="ECO:0000313" key="10">
    <source>
        <dbReference type="EMBL" id="NYH45482.1"/>
    </source>
</evidence>
<organism evidence="10 11">
    <name type="scientific">Micromonospora jinlongensis</name>
    <dbReference type="NCBI Taxonomy" id="1287877"/>
    <lineage>
        <taxon>Bacteria</taxon>
        <taxon>Bacillati</taxon>
        <taxon>Actinomycetota</taxon>
        <taxon>Actinomycetes</taxon>
        <taxon>Micromonosporales</taxon>
        <taxon>Micromonosporaceae</taxon>
        <taxon>Micromonospora</taxon>
    </lineage>
</organism>
<keyword evidence="4 6" id="KW-0648">Protein biosynthesis</keyword>
<dbReference type="Gene3D" id="1.10.286.20">
    <property type="match status" value="1"/>
</dbReference>
<dbReference type="Proteomes" id="UP000523545">
    <property type="component" value="Unassembled WGS sequence"/>
</dbReference>
<feature type="domain" description="Translation elongation factor EFTs/EF1B dimerisation" evidence="9">
    <location>
        <begin position="68"/>
        <end position="274"/>
    </location>
</feature>
<dbReference type="FunFam" id="1.10.286.20:FF:000001">
    <property type="entry name" value="Elongation factor Ts"/>
    <property type="match status" value="1"/>
</dbReference>
<keyword evidence="6" id="KW-0963">Cytoplasm</keyword>